<evidence type="ECO:0008006" key="4">
    <source>
        <dbReference type="Google" id="ProtNLM"/>
    </source>
</evidence>
<sequence length="160" mass="18158">MKKIIGLVVMLMSWQAQALIQEITIDGSVSLPTMKVTVNTDREHTYWTMYESKGADFVSLSTLTKADAYKLRDIAAKAHDAYDEIKAINRCPKDDIKSGSLGQINSRSDRAWFQVVCRNNDIKLHIVMSDEYVINYVDVAVEANDFSKRVEALITELEKH</sequence>
<dbReference type="OrthoDB" id="9879461at2"/>
<feature type="signal peptide" evidence="1">
    <location>
        <begin position="1"/>
        <end position="18"/>
    </location>
</feature>
<gene>
    <name evidence="2" type="ORF">EXU30_09085</name>
</gene>
<feature type="chain" id="PRO_5019444632" description="DUF1795 domain-containing protein" evidence="1">
    <location>
        <begin position="19"/>
        <end position="160"/>
    </location>
</feature>
<evidence type="ECO:0000256" key="1">
    <source>
        <dbReference type="SAM" id="SignalP"/>
    </source>
</evidence>
<accession>A0A411PH50</accession>
<keyword evidence="3" id="KW-1185">Reference proteome</keyword>
<dbReference type="EMBL" id="CP036200">
    <property type="protein sequence ID" value="QBF82828.1"/>
    <property type="molecule type" value="Genomic_DNA"/>
</dbReference>
<protein>
    <recommendedName>
        <fullName evidence="4">DUF1795 domain-containing protein</fullName>
    </recommendedName>
</protein>
<dbReference type="Proteomes" id="UP000291106">
    <property type="component" value="Chromosome"/>
</dbReference>
<dbReference type="RefSeq" id="WP_130599345.1">
    <property type="nucleotide sequence ID" value="NZ_CP036200.1"/>
</dbReference>
<name>A0A411PH50_9GAMM</name>
<reference evidence="2 3" key="1">
    <citation type="submission" date="2019-02" db="EMBL/GenBank/DDBJ databases">
        <title>Shewanella sp. D4-2 isolated from Dokdo Island.</title>
        <authorList>
            <person name="Baek K."/>
        </authorList>
    </citation>
    <scope>NUCLEOTIDE SEQUENCE [LARGE SCALE GENOMIC DNA]</scope>
    <source>
        <strain evidence="2 3">D4-2</strain>
    </source>
</reference>
<keyword evidence="1" id="KW-0732">Signal</keyword>
<evidence type="ECO:0000313" key="2">
    <source>
        <dbReference type="EMBL" id="QBF82828.1"/>
    </source>
</evidence>
<dbReference type="AlphaFoldDB" id="A0A411PH50"/>
<evidence type="ECO:0000313" key="3">
    <source>
        <dbReference type="Proteomes" id="UP000291106"/>
    </source>
</evidence>
<dbReference type="KEGG" id="smai:EXU30_09085"/>
<organism evidence="2 3">
    <name type="scientific">Shewanella maritima</name>
    <dbReference type="NCBI Taxonomy" id="2520507"/>
    <lineage>
        <taxon>Bacteria</taxon>
        <taxon>Pseudomonadati</taxon>
        <taxon>Pseudomonadota</taxon>
        <taxon>Gammaproteobacteria</taxon>
        <taxon>Alteromonadales</taxon>
        <taxon>Shewanellaceae</taxon>
        <taxon>Shewanella</taxon>
    </lineage>
</organism>
<proteinExistence type="predicted"/>